<evidence type="ECO:0000256" key="2">
    <source>
        <dbReference type="SAM" id="Phobius"/>
    </source>
</evidence>
<proteinExistence type="predicted"/>
<feature type="transmembrane region" description="Helical" evidence="2">
    <location>
        <begin position="491"/>
        <end position="517"/>
    </location>
</feature>
<protein>
    <submittedName>
        <fullName evidence="3">Phosphatidylglycerophosphatase and protein-tyrosine phosphatase 1</fullName>
    </submittedName>
</protein>
<feature type="compositionally biased region" description="Polar residues" evidence="1">
    <location>
        <begin position="563"/>
        <end position="572"/>
    </location>
</feature>
<comment type="caution">
    <text evidence="3">The sequence shown here is derived from an EMBL/GenBank/DDBJ whole genome shotgun (WGS) entry which is preliminary data.</text>
</comment>
<feature type="transmembrane region" description="Helical" evidence="2">
    <location>
        <begin position="23"/>
        <end position="44"/>
    </location>
</feature>
<keyword evidence="2" id="KW-1133">Transmembrane helix</keyword>
<reference evidence="3 4" key="1">
    <citation type="submission" date="2024-02" db="EMBL/GenBank/DDBJ databases">
        <authorList>
            <person name="Chen Y."/>
            <person name="Shah S."/>
            <person name="Dougan E. K."/>
            <person name="Thang M."/>
            <person name="Chan C."/>
        </authorList>
    </citation>
    <scope>NUCLEOTIDE SEQUENCE [LARGE SCALE GENOMIC DNA]</scope>
</reference>
<keyword evidence="2" id="KW-0472">Membrane</keyword>
<feature type="transmembrane region" description="Helical" evidence="2">
    <location>
        <begin position="120"/>
        <end position="138"/>
    </location>
</feature>
<evidence type="ECO:0000313" key="4">
    <source>
        <dbReference type="Proteomes" id="UP001642464"/>
    </source>
</evidence>
<feature type="transmembrane region" description="Helical" evidence="2">
    <location>
        <begin position="150"/>
        <end position="170"/>
    </location>
</feature>
<dbReference type="Proteomes" id="UP001642464">
    <property type="component" value="Unassembled WGS sequence"/>
</dbReference>
<sequence length="1076" mass="116733">MPLTLFRSWLDGRGLWCQVDETVYLGSARMLLLGVLGTVFGLLLSRSREALPGVAPRDARVADLASSIFGSFVAVTGDAHQAKVAQDIFRQQVRYERSIQIREDMRDVNKLMMESVQTHVIMGSIILGVCWNMCIEGFPPEESERTVVGLWLVFTCWAVTFTLIALWLALRFQMKMSSSARDRLLRRHRLMVPDDLVVGRMGGHNVVNHVANFHSWMLHGPSVGLSTINSMTTNEPKDEEEQVTRIAVVRARRRHQNLRVHVEALELTTPIDAEPLRKGMHERSWSHHTLLDIPFFLTGETLIRSPWNFKGDRILALRVYGESTLYVAAQCPPLGTGKKENATSQHGLRKALWLAGQVPDWPADELPQALHGFHEDWCGENGYGEFRRDIEMPLYKLVLADPKQKDFVDVVIRWNFKAGCEALVVVARQGQVHCKEEDWPLAEFNAEVKEVLNLRRYSGLFLRHGTSCLVMACCVLYVARMSVLLQSQRLWWYEPVLVAIAMLPSIVAIGIMPLDVWEKETLFADRRGKAQLEEVNVVTPKSSPIAAPRSELGAPRQGEAVSPSVSRTSTGLQGPARILLEDGLSSSPGLTLPGIEQRRSRMRSQSAPPKERPMVRRLENCCTEMRIGLENCQVVAHDREQLTIRNLRQQAAPPPEPPPPLPSGDAHEILWSGSPVGVSSGDGGGNPEGLGIWGEDKAEQLALQIAKSASSESEKRRWGYASGLILGARLLELLLALSALSVLITSPAILGSATPISSGEGRSVEWRLEPSTWPALFPDSTWLFGLSIGLSNRSGSPRGADSPPTWGTQKQLHVTPGHLLELGGLGRPTAPRFRPSAALLRGPTLLVAAGPLLRSFGVSGGRWAPLGEPRLLPGAVLGLVSWEGQALALSADGLRPVSNADGLSAPAERLNPLDLVALALEAPRLAALPPRVSSPISRASGATWPGADVAAVVLHGAAGLQLCRASNSSGELKFDFISSLKPVGLLPEITALFFCSSCGSGGQGSVLWTLGPQGQLSAIGFESGRVLATFQAAGDLAADGSPNLLTGNSTHLLLVTVGSSSAPAIFSIPHPVLDFG</sequence>
<keyword evidence="2" id="KW-0812">Transmembrane</keyword>
<dbReference type="EMBL" id="CAXAMM010001080">
    <property type="protein sequence ID" value="CAK8990236.1"/>
    <property type="molecule type" value="Genomic_DNA"/>
</dbReference>
<accession>A0ABP0HJ56</accession>
<name>A0ABP0HJ56_9DINO</name>
<feature type="region of interest" description="Disordered" evidence="1">
    <location>
        <begin position="543"/>
        <end position="613"/>
    </location>
</feature>
<evidence type="ECO:0000256" key="1">
    <source>
        <dbReference type="SAM" id="MobiDB-lite"/>
    </source>
</evidence>
<evidence type="ECO:0000313" key="3">
    <source>
        <dbReference type="EMBL" id="CAK8990236.1"/>
    </source>
</evidence>
<organism evidence="3 4">
    <name type="scientific">Durusdinium trenchii</name>
    <dbReference type="NCBI Taxonomy" id="1381693"/>
    <lineage>
        <taxon>Eukaryota</taxon>
        <taxon>Sar</taxon>
        <taxon>Alveolata</taxon>
        <taxon>Dinophyceae</taxon>
        <taxon>Suessiales</taxon>
        <taxon>Symbiodiniaceae</taxon>
        <taxon>Durusdinium</taxon>
    </lineage>
</organism>
<gene>
    <name evidence="3" type="ORF">SCF082_LOCUS2146</name>
</gene>
<keyword evidence="4" id="KW-1185">Reference proteome</keyword>